<comment type="caution">
    <text evidence="1">The sequence shown here is derived from an EMBL/GenBank/DDBJ whole genome shotgun (WGS) entry which is preliminary data.</text>
</comment>
<reference evidence="2" key="1">
    <citation type="journal article" date="2019" name="Int. J. Syst. Evol. Microbiol.">
        <title>The Global Catalogue of Microorganisms (GCM) 10K type strain sequencing project: providing services to taxonomists for standard genome sequencing and annotation.</title>
        <authorList>
            <consortium name="The Broad Institute Genomics Platform"/>
            <consortium name="The Broad Institute Genome Sequencing Center for Infectious Disease"/>
            <person name="Wu L."/>
            <person name="Ma J."/>
        </authorList>
    </citation>
    <scope>NUCLEOTIDE SEQUENCE [LARGE SCALE GENOMIC DNA]</scope>
    <source>
        <strain evidence="2">CGMCC 1.19062</strain>
    </source>
</reference>
<dbReference type="Proteomes" id="UP001597295">
    <property type="component" value="Unassembled WGS sequence"/>
</dbReference>
<keyword evidence="2" id="KW-1185">Reference proteome</keyword>
<accession>A0ABW5DR58</accession>
<evidence type="ECO:0008006" key="3">
    <source>
        <dbReference type="Google" id="ProtNLM"/>
    </source>
</evidence>
<evidence type="ECO:0000313" key="1">
    <source>
        <dbReference type="EMBL" id="MFD2262929.1"/>
    </source>
</evidence>
<gene>
    <name evidence="1" type="ORF">ACFSM5_08525</name>
</gene>
<organism evidence="1 2">
    <name type="scientific">Lacibacterium aquatile</name>
    <dbReference type="NCBI Taxonomy" id="1168082"/>
    <lineage>
        <taxon>Bacteria</taxon>
        <taxon>Pseudomonadati</taxon>
        <taxon>Pseudomonadota</taxon>
        <taxon>Alphaproteobacteria</taxon>
        <taxon>Rhodospirillales</taxon>
        <taxon>Rhodospirillaceae</taxon>
    </lineage>
</organism>
<evidence type="ECO:0000313" key="2">
    <source>
        <dbReference type="Proteomes" id="UP001597295"/>
    </source>
</evidence>
<protein>
    <recommendedName>
        <fullName evidence="3">YtxH domain-containing protein</fullName>
    </recommendedName>
</protein>
<dbReference type="RefSeq" id="WP_379875898.1">
    <property type="nucleotide sequence ID" value="NZ_JBHUIP010000006.1"/>
</dbReference>
<proteinExistence type="predicted"/>
<sequence length="133" mass="14054">MPEKDASVTKCCGGERIESHLCRGLRLFVELAAVHDVLFEMQHSPAKEEKMRSQNENGSQLLAFCAGAVVGIAGLCLYRSAKGTIDALPAGASTADALKAINPAPEAVRYAKTAVAAVQKAATDAKDRFNKGH</sequence>
<name>A0ABW5DR58_9PROT</name>
<dbReference type="EMBL" id="JBHUIP010000006">
    <property type="protein sequence ID" value="MFD2262929.1"/>
    <property type="molecule type" value="Genomic_DNA"/>
</dbReference>